<proteinExistence type="predicted"/>
<sequence length="194" mass="20948">MKYKYRLYSKALIPLGIIGSTFGTPALSQTVGLDELQVCMAIESQSQRLSCFENLVQNAQTQAITAPMPAPESSAPSITAPKVPSVASPPTPAAPITSSTSGAKSLADDQFGLPEKPVRKPVEDQSRSMVLASADKNHKGRWAFTMENGQLWLQTDSAQIPPPAAGTTVHIEEGLWGSFKMRIAKRTVRVKRQK</sequence>
<reference evidence="2 3" key="1">
    <citation type="submission" date="2019-09" db="EMBL/GenBank/DDBJ databases">
        <title>NBRP : Genome information of microbial organism related human and environment.</title>
        <authorList>
            <person name="Hattori M."/>
            <person name="Oshima K."/>
            <person name="Inaba H."/>
            <person name="Suda W."/>
            <person name="Sakamoto M."/>
            <person name="Iino T."/>
            <person name="Kitahara M."/>
            <person name="Oshida Y."/>
            <person name="Iida T."/>
            <person name="Kudo T."/>
            <person name="Itoh T."/>
            <person name="Ohkuma M."/>
        </authorList>
    </citation>
    <scope>NUCLEOTIDE SEQUENCE [LARGE SCALE GENOMIC DNA]</scope>
    <source>
        <strain evidence="2 3">Mie-1</strain>
    </source>
</reference>
<dbReference type="AlphaFoldDB" id="A0A5A7MZY5"/>
<organism evidence="2 3">
    <name type="scientific">Iodidimonas gelatinilytica</name>
    <dbReference type="NCBI Taxonomy" id="1236966"/>
    <lineage>
        <taxon>Bacteria</taxon>
        <taxon>Pseudomonadati</taxon>
        <taxon>Pseudomonadota</taxon>
        <taxon>Alphaproteobacteria</taxon>
        <taxon>Iodidimonadales</taxon>
        <taxon>Iodidimonadaceae</taxon>
        <taxon>Iodidimonas</taxon>
    </lineage>
</organism>
<dbReference type="Proteomes" id="UP000325187">
    <property type="component" value="Unassembled WGS sequence"/>
</dbReference>
<evidence type="ECO:0000313" key="3">
    <source>
        <dbReference type="Proteomes" id="UP000325187"/>
    </source>
</evidence>
<protein>
    <submittedName>
        <fullName evidence="2">Uncharacterized protein</fullName>
    </submittedName>
</protein>
<name>A0A5A7MZY5_9PROT</name>
<feature type="compositionally biased region" description="Low complexity" evidence="1">
    <location>
        <begin position="71"/>
        <end position="86"/>
    </location>
</feature>
<evidence type="ECO:0000256" key="1">
    <source>
        <dbReference type="SAM" id="MobiDB-lite"/>
    </source>
</evidence>
<evidence type="ECO:0000313" key="2">
    <source>
        <dbReference type="EMBL" id="GER00346.1"/>
    </source>
</evidence>
<feature type="compositionally biased region" description="Basic and acidic residues" evidence="1">
    <location>
        <begin position="116"/>
        <end position="126"/>
    </location>
</feature>
<feature type="region of interest" description="Disordered" evidence="1">
    <location>
        <begin position="67"/>
        <end position="127"/>
    </location>
</feature>
<dbReference type="RefSeq" id="WP_150001988.1">
    <property type="nucleotide sequence ID" value="NZ_BKCM01000004.1"/>
</dbReference>
<keyword evidence="3" id="KW-1185">Reference proteome</keyword>
<dbReference type="EMBL" id="BKCM01000004">
    <property type="protein sequence ID" value="GER00346.1"/>
    <property type="molecule type" value="Genomic_DNA"/>
</dbReference>
<accession>A0A5A7MZY5</accession>
<comment type="caution">
    <text evidence="2">The sequence shown here is derived from an EMBL/GenBank/DDBJ whole genome shotgun (WGS) entry which is preliminary data.</text>
</comment>
<gene>
    <name evidence="2" type="ORF">JCM17845_09690</name>
</gene>